<comment type="caution">
    <text evidence="1">The sequence shown here is derived from an EMBL/GenBank/DDBJ whole genome shotgun (WGS) entry which is preliminary data.</text>
</comment>
<name>A0A1V3WZA6_MYCKA</name>
<organism evidence="1 2">
    <name type="scientific">Mycobacterium kansasii</name>
    <dbReference type="NCBI Taxonomy" id="1768"/>
    <lineage>
        <taxon>Bacteria</taxon>
        <taxon>Bacillati</taxon>
        <taxon>Actinomycetota</taxon>
        <taxon>Actinomycetes</taxon>
        <taxon>Mycobacteriales</taxon>
        <taxon>Mycobacteriaceae</taxon>
        <taxon>Mycobacterium</taxon>
    </lineage>
</organism>
<sequence length="84" mass="8957">MAIQTPAAQLELKEYFARWAYSGPLAAMLVPVFAFAPNVTTYCPFQLGPSSAAARGASDVTTQHNDAAAKVTSAVWRSPDIFPP</sequence>
<evidence type="ECO:0000313" key="2">
    <source>
        <dbReference type="Proteomes" id="UP000189229"/>
    </source>
</evidence>
<gene>
    <name evidence="1" type="ORF">BZL30_5683</name>
</gene>
<dbReference type="AlphaFoldDB" id="A0A1V3WZA6"/>
<protein>
    <submittedName>
        <fullName evidence="1">Uncharacterized protein</fullName>
    </submittedName>
</protein>
<proteinExistence type="predicted"/>
<dbReference type="Proteomes" id="UP000189229">
    <property type="component" value="Unassembled WGS sequence"/>
</dbReference>
<evidence type="ECO:0000313" key="1">
    <source>
        <dbReference type="EMBL" id="OOK72230.1"/>
    </source>
</evidence>
<dbReference type="EMBL" id="MVBM01000005">
    <property type="protein sequence ID" value="OOK72230.1"/>
    <property type="molecule type" value="Genomic_DNA"/>
</dbReference>
<reference evidence="1 2" key="1">
    <citation type="submission" date="2017-02" db="EMBL/GenBank/DDBJ databases">
        <title>Complete genome sequences of Mycobacterium kansasii strains isolated from rhesus macaques.</title>
        <authorList>
            <person name="Panda A."/>
            <person name="Nagaraj S."/>
            <person name="Zhao X."/>
            <person name="Tettelin H."/>
            <person name="Detolla L.J."/>
        </authorList>
    </citation>
    <scope>NUCLEOTIDE SEQUENCE [LARGE SCALE GENOMIC DNA]</scope>
    <source>
        <strain evidence="1 2">11-3813</strain>
    </source>
</reference>
<accession>A0A1V3WZA6</accession>